<dbReference type="GO" id="GO:0003677">
    <property type="term" value="F:DNA binding"/>
    <property type="evidence" value="ECO:0007669"/>
    <property type="project" value="TreeGrafter"/>
</dbReference>
<dbReference type="SUPFAM" id="SSF52425">
    <property type="entry name" value="Cryptochrome/photolyase, N-terminal domain"/>
    <property type="match status" value="1"/>
</dbReference>
<feature type="domain" description="Photolyase/cryptochrome alpha/beta" evidence="11">
    <location>
        <begin position="6"/>
        <end position="135"/>
    </location>
</feature>
<feature type="binding site" evidence="8">
    <location>
        <position position="229"/>
    </location>
    <ligand>
        <name>FAD</name>
        <dbReference type="ChEBI" id="CHEBI:57692"/>
    </ligand>
</feature>
<dbReference type="InterPro" id="IPR014729">
    <property type="entry name" value="Rossmann-like_a/b/a_fold"/>
</dbReference>
<dbReference type="InterPro" id="IPR005101">
    <property type="entry name" value="Cryptochr/Photolyase_FAD-bd"/>
</dbReference>
<dbReference type="InterPro" id="IPR036155">
    <property type="entry name" value="Crypto/Photolyase_N_sf"/>
</dbReference>
<reference evidence="12 13" key="1">
    <citation type="submission" date="2019-04" db="EMBL/GenBank/DDBJ databases">
        <title>Phreatobacter aquaticus sp. nov.</title>
        <authorList>
            <person name="Choi A."/>
        </authorList>
    </citation>
    <scope>NUCLEOTIDE SEQUENCE [LARGE SCALE GENOMIC DNA]</scope>
    <source>
        <strain evidence="12 13">KCTC 52518</strain>
    </source>
</reference>
<evidence type="ECO:0000256" key="9">
    <source>
        <dbReference type="PIRSR" id="PIRSR602081-2"/>
    </source>
</evidence>
<dbReference type="RefSeq" id="WP_136964968.1">
    <property type="nucleotide sequence ID" value="NZ_CP039690.1"/>
</dbReference>
<organism evidence="12 13">
    <name type="scientific">Phreatobacter stygius</name>
    <dbReference type="NCBI Taxonomy" id="1940610"/>
    <lineage>
        <taxon>Bacteria</taxon>
        <taxon>Pseudomonadati</taxon>
        <taxon>Pseudomonadota</taxon>
        <taxon>Alphaproteobacteria</taxon>
        <taxon>Hyphomicrobiales</taxon>
        <taxon>Phreatobacteraceae</taxon>
        <taxon>Phreatobacter</taxon>
    </lineage>
</organism>
<dbReference type="OrthoDB" id="9772484at2"/>
<keyword evidence="6 10" id="KW-0157">Chromophore</keyword>
<dbReference type="Gene3D" id="1.10.579.10">
    <property type="entry name" value="DNA Cyclobutane Dipyrimidine Photolyase, subunit A, domain 3"/>
    <property type="match status" value="1"/>
</dbReference>
<dbReference type="PROSITE" id="PS51645">
    <property type="entry name" value="PHR_CRY_ALPHA_BETA"/>
    <property type="match status" value="1"/>
</dbReference>
<dbReference type="GO" id="GO:0009416">
    <property type="term" value="P:response to light stimulus"/>
    <property type="evidence" value="ECO:0007669"/>
    <property type="project" value="TreeGrafter"/>
</dbReference>
<feature type="site" description="Electron transfer via tryptophanyl radical" evidence="9">
    <location>
        <position position="387"/>
    </location>
</feature>
<dbReference type="PANTHER" id="PTHR11455:SF9">
    <property type="entry name" value="CRYPTOCHROME CIRCADIAN CLOCK 5 ISOFORM X1"/>
    <property type="match status" value="1"/>
</dbReference>
<dbReference type="Gene3D" id="1.25.40.80">
    <property type="match status" value="1"/>
</dbReference>
<dbReference type="PRINTS" id="PR00147">
    <property type="entry name" value="DNAPHOTLYASE"/>
</dbReference>
<dbReference type="Pfam" id="PF03441">
    <property type="entry name" value="FAD_binding_7"/>
    <property type="match status" value="1"/>
</dbReference>
<dbReference type="KEGG" id="pstg:E8M01_34080"/>
<comment type="cofactor">
    <cofactor evidence="1">
        <name>(6R)-5,10-methylene-5,6,7,8-tetrahydrofolate</name>
        <dbReference type="ChEBI" id="CHEBI:15636"/>
    </cofactor>
</comment>
<dbReference type="InterPro" id="IPR018394">
    <property type="entry name" value="DNA_photolyase_1_CS_C"/>
</dbReference>
<evidence type="ECO:0000313" key="13">
    <source>
        <dbReference type="Proteomes" id="UP000298781"/>
    </source>
</evidence>
<evidence type="ECO:0000256" key="4">
    <source>
        <dbReference type="ARBA" id="ARBA00022630"/>
    </source>
</evidence>
<evidence type="ECO:0000256" key="3">
    <source>
        <dbReference type="ARBA" id="ARBA00014046"/>
    </source>
</evidence>
<dbReference type="GO" id="GO:0003904">
    <property type="term" value="F:deoxyribodipyrimidine photo-lyase activity"/>
    <property type="evidence" value="ECO:0007669"/>
    <property type="project" value="UniProtKB-EC"/>
</dbReference>
<dbReference type="PROSITE" id="PS00394">
    <property type="entry name" value="DNA_PHOTOLYASES_1_1"/>
    <property type="match status" value="1"/>
</dbReference>
<dbReference type="GO" id="GO:0000719">
    <property type="term" value="P:photoreactive repair"/>
    <property type="evidence" value="ECO:0007669"/>
    <property type="project" value="UniProtKB-ARBA"/>
</dbReference>
<dbReference type="Pfam" id="PF00875">
    <property type="entry name" value="DNA_photolyase"/>
    <property type="match status" value="1"/>
</dbReference>
<comment type="cofactor">
    <cofactor evidence="8">
        <name>FAD</name>
        <dbReference type="ChEBI" id="CHEBI:57692"/>
    </cofactor>
    <text evidence="8">Binds 1 FAD per subunit.</text>
</comment>
<comment type="catalytic activity">
    <reaction evidence="7">
        <text>cyclobutadipyrimidine (in DNA) = 2 pyrimidine residues (in DNA).</text>
        <dbReference type="EC" id="4.1.99.3"/>
    </reaction>
</comment>
<evidence type="ECO:0000256" key="2">
    <source>
        <dbReference type="ARBA" id="ARBA00013149"/>
    </source>
</evidence>
<dbReference type="AlphaFoldDB" id="A0A4D7BG59"/>
<dbReference type="EMBL" id="CP039690">
    <property type="protein sequence ID" value="QCI69565.1"/>
    <property type="molecule type" value="Genomic_DNA"/>
</dbReference>
<comment type="similarity">
    <text evidence="10">Belongs to the DNA photolyase family.</text>
</comment>
<keyword evidence="4 8" id="KW-0285">Flavoprotein</keyword>
<dbReference type="PROSITE" id="PS00691">
    <property type="entry name" value="DNA_PHOTOLYASES_1_2"/>
    <property type="match status" value="1"/>
</dbReference>
<keyword evidence="13" id="KW-1185">Reference proteome</keyword>
<evidence type="ECO:0000256" key="7">
    <source>
        <dbReference type="ARBA" id="ARBA00033999"/>
    </source>
</evidence>
<feature type="binding site" evidence="8">
    <location>
        <position position="277"/>
    </location>
    <ligand>
        <name>FAD</name>
        <dbReference type="ChEBI" id="CHEBI:57692"/>
    </ligand>
</feature>
<dbReference type="Proteomes" id="UP000298781">
    <property type="component" value="Chromosome"/>
</dbReference>
<evidence type="ECO:0000259" key="11">
    <source>
        <dbReference type="PROSITE" id="PS51645"/>
    </source>
</evidence>
<evidence type="ECO:0000256" key="8">
    <source>
        <dbReference type="PIRSR" id="PIRSR602081-1"/>
    </source>
</evidence>
<feature type="binding site" evidence="8">
    <location>
        <begin position="377"/>
        <end position="379"/>
    </location>
    <ligand>
        <name>FAD</name>
        <dbReference type="ChEBI" id="CHEBI:57692"/>
    </ligand>
</feature>
<accession>A0A4D7BG59</accession>
<dbReference type="PANTHER" id="PTHR11455">
    <property type="entry name" value="CRYPTOCHROME"/>
    <property type="match status" value="1"/>
</dbReference>
<keyword evidence="5 8" id="KW-0274">FAD</keyword>
<evidence type="ECO:0000256" key="6">
    <source>
        <dbReference type="ARBA" id="ARBA00022991"/>
    </source>
</evidence>
<dbReference type="GO" id="GO:0071949">
    <property type="term" value="F:FAD binding"/>
    <property type="evidence" value="ECO:0007669"/>
    <property type="project" value="TreeGrafter"/>
</dbReference>
<feature type="site" description="Electron transfer via tryptophanyl radical" evidence="9">
    <location>
        <position position="311"/>
    </location>
</feature>
<dbReference type="Gene3D" id="3.40.50.620">
    <property type="entry name" value="HUPs"/>
    <property type="match status" value="1"/>
</dbReference>
<keyword evidence="12" id="KW-0456">Lyase</keyword>
<evidence type="ECO:0000256" key="1">
    <source>
        <dbReference type="ARBA" id="ARBA00001932"/>
    </source>
</evidence>
<proteinExistence type="inferred from homology"/>
<dbReference type="SUPFAM" id="SSF48173">
    <property type="entry name" value="Cryptochrome/photolyase FAD-binding domain"/>
    <property type="match status" value="1"/>
</dbReference>
<protein>
    <recommendedName>
        <fullName evidence="3">Deoxyribodipyrimidine photo-lyase</fullName>
        <ecNumber evidence="2">4.1.99.3</ecNumber>
    </recommendedName>
</protein>
<evidence type="ECO:0000313" key="12">
    <source>
        <dbReference type="EMBL" id="QCI69565.1"/>
    </source>
</evidence>
<name>A0A4D7BG59_9HYPH</name>
<evidence type="ECO:0000256" key="10">
    <source>
        <dbReference type="RuleBase" id="RU004182"/>
    </source>
</evidence>
<sequence length="485" mass="53077">MPAAPAPALVWFRDDLRLADNPALTHAIASGRPVLALFVFDDGDAGQRRRGAASRWWLAQSLRQLARAIAAKGGRLILRSGAASHVVPGVAGEVGARLVTWNRRYEAAAMAVDAGIKTALTADHVVAESFSAALLREPSTVKSRAGQPMQVFTPFWRAHQAKGEPRAALPEPVRISGFAGAIASEDLDDWGLEPRSPDWAAGFGAAWQPGEAGARARLLAFLDNGLASYAETRDRPDLAATSRLSPHLRFGEISAVQIWHAARLAAELHQPPGLPKFLSEVGWREFAYHLLYHRPDLARENVRKRFDGFAWTNDPAHLLAWQRGLTGYPLVDAGMRELWRTGWMHNRVRMVAASFLVKHLKTDWRAGEAWFWDTLVDADPANNAASWQWVAGSSADAAPFFRIFNPMAQAQTFDPAGDYVRRWVPELAGLPAGAIHQPWTAAAADLAQAGVTLGVTYPRPIVDHARAREQALAAFAELEDVEHVD</sequence>
<feature type="binding site" evidence="8">
    <location>
        <begin position="241"/>
        <end position="245"/>
    </location>
    <ligand>
        <name>FAD</name>
        <dbReference type="ChEBI" id="CHEBI:57692"/>
    </ligand>
</feature>
<dbReference type="InterPro" id="IPR002081">
    <property type="entry name" value="Cryptochrome/DNA_photolyase_1"/>
</dbReference>
<feature type="site" description="Electron transfer via tryptophanyl radical" evidence="9">
    <location>
        <position position="364"/>
    </location>
</feature>
<dbReference type="InterPro" id="IPR006050">
    <property type="entry name" value="DNA_photolyase_N"/>
</dbReference>
<evidence type="ECO:0000256" key="5">
    <source>
        <dbReference type="ARBA" id="ARBA00022827"/>
    </source>
</evidence>
<dbReference type="InterPro" id="IPR036134">
    <property type="entry name" value="Crypto/Photolyase_FAD-like_sf"/>
</dbReference>
<gene>
    <name evidence="12" type="ORF">E8M01_34080</name>
</gene>
<dbReference type="EC" id="4.1.99.3" evidence="2"/>
<dbReference type="FunFam" id="1.10.579.10:FF:000003">
    <property type="entry name" value="Deoxyribodipyrimidine photo-lyase"/>
    <property type="match status" value="1"/>
</dbReference>